<dbReference type="Proteomes" id="UP000292373">
    <property type="component" value="Unassembled WGS sequence"/>
</dbReference>
<keyword evidence="1" id="KW-0408">Iron</keyword>
<dbReference type="InterPro" id="IPR008988">
    <property type="entry name" value="Transcriptional_repressor_C"/>
</dbReference>
<dbReference type="Gene3D" id="2.30.30.90">
    <property type="match status" value="1"/>
</dbReference>
<comment type="caution">
    <text evidence="3">The sequence shown here is derived from an EMBL/GenBank/DDBJ whole genome shotgun (WGS) entry which is preliminary data.</text>
</comment>
<dbReference type="InterPro" id="IPR007167">
    <property type="entry name" value="Fe-transptr_FeoA-like"/>
</dbReference>
<dbReference type="AlphaFoldDB" id="A0A4Q9KFQ4"/>
<organism evidence="3 4">
    <name type="scientific">Propioniciclava sinopodophylli</name>
    <dbReference type="NCBI Taxonomy" id="1837344"/>
    <lineage>
        <taxon>Bacteria</taxon>
        <taxon>Bacillati</taxon>
        <taxon>Actinomycetota</taxon>
        <taxon>Actinomycetes</taxon>
        <taxon>Propionibacteriales</taxon>
        <taxon>Propionibacteriaceae</taxon>
        <taxon>Propioniciclava</taxon>
    </lineage>
</organism>
<dbReference type="GO" id="GO:0046914">
    <property type="term" value="F:transition metal ion binding"/>
    <property type="evidence" value="ECO:0007669"/>
    <property type="project" value="InterPro"/>
</dbReference>
<name>A0A4Q9KFQ4_9ACTN</name>
<dbReference type="Pfam" id="PF04023">
    <property type="entry name" value="FeoA"/>
    <property type="match status" value="1"/>
</dbReference>
<accession>A0A4Q9KFQ4</accession>
<dbReference type="OrthoDB" id="9953562at2"/>
<proteinExistence type="predicted"/>
<evidence type="ECO:0000313" key="3">
    <source>
        <dbReference type="EMBL" id="TBT86691.1"/>
    </source>
</evidence>
<dbReference type="InterPro" id="IPR038157">
    <property type="entry name" value="FeoA_core_dom"/>
</dbReference>
<dbReference type="SUPFAM" id="SSF50037">
    <property type="entry name" value="C-terminal domain of transcriptional repressors"/>
    <property type="match status" value="1"/>
</dbReference>
<sequence length="63" mass="6514">MLLTATHPDANVARRLASLGLRRGVRVSLVQKLAGGGRILSVNGGRIAVDAGVLAHLMVEDVA</sequence>
<evidence type="ECO:0000313" key="4">
    <source>
        <dbReference type="Proteomes" id="UP000292373"/>
    </source>
</evidence>
<feature type="domain" description="Ferrous iron transporter FeoA-like" evidence="2">
    <location>
        <begin position="9"/>
        <end position="60"/>
    </location>
</feature>
<gene>
    <name evidence="3" type="ORF">ET989_04295</name>
</gene>
<protein>
    <submittedName>
        <fullName evidence="3">Ferrous iron transport protein A</fullName>
    </submittedName>
</protein>
<dbReference type="EMBL" id="SDMQ01000003">
    <property type="protein sequence ID" value="TBT86691.1"/>
    <property type="molecule type" value="Genomic_DNA"/>
</dbReference>
<evidence type="ECO:0000259" key="2">
    <source>
        <dbReference type="Pfam" id="PF04023"/>
    </source>
</evidence>
<reference evidence="3 4" key="1">
    <citation type="submission" date="2019-01" db="EMBL/GenBank/DDBJ databases">
        <title>Lactibacter flavus gen. nov., sp. nov., a novel bacterium of the family Propionibacteriaceae isolated from raw milk and dairy products.</title>
        <authorList>
            <person name="Huptas C."/>
            <person name="Wenning M."/>
            <person name="Breitenwieser F."/>
            <person name="Doll E."/>
            <person name="Von Neubeck M."/>
            <person name="Busse H.-J."/>
            <person name="Scherer S."/>
        </authorList>
    </citation>
    <scope>NUCLEOTIDE SEQUENCE [LARGE SCALE GENOMIC DNA]</scope>
    <source>
        <strain evidence="3 4">KCTC 33808</strain>
    </source>
</reference>
<keyword evidence="4" id="KW-1185">Reference proteome</keyword>
<evidence type="ECO:0000256" key="1">
    <source>
        <dbReference type="ARBA" id="ARBA00023004"/>
    </source>
</evidence>